<comment type="caution">
    <text evidence="1">The sequence shown here is derived from an EMBL/GenBank/DDBJ whole genome shotgun (WGS) entry which is preliminary data.</text>
</comment>
<protein>
    <submittedName>
        <fullName evidence="1">Uncharacterized protein</fullName>
    </submittedName>
</protein>
<dbReference type="EMBL" id="BAAAZC010000012">
    <property type="protein sequence ID" value="GAA3969521.1"/>
    <property type="molecule type" value="Genomic_DNA"/>
</dbReference>
<evidence type="ECO:0000313" key="2">
    <source>
        <dbReference type="Proteomes" id="UP001500742"/>
    </source>
</evidence>
<accession>A0ABP7PQV1</accession>
<proteinExistence type="predicted"/>
<gene>
    <name evidence="1" type="ORF">GCM10022210_18100</name>
</gene>
<evidence type="ECO:0000313" key="1">
    <source>
        <dbReference type="EMBL" id="GAA3969521.1"/>
    </source>
</evidence>
<sequence length="59" mass="6574">MICIDLIITKLPIVTIIFLVFTTQVFARQGRQVVGAVKNIVGIAKIKLPPEIYFNNNMG</sequence>
<reference evidence="2" key="1">
    <citation type="journal article" date="2019" name="Int. J. Syst. Evol. Microbiol.">
        <title>The Global Catalogue of Microorganisms (GCM) 10K type strain sequencing project: providing services to taxonomists for standard genome sequencing and annotation.</title>
        <authorList>
            <consortium name="The Broad Institute Genomics Platform"/>
            <consortium name="The Broad Institute Genome Sequencing Center for Infectious Disease"/>
            <person name="Wu L."/>
            <person name="Ma J."/>
        </authorList>
    </citation>
    <scope>NUCLEOTIDE SEQUENCE [LARGE SCALE GENOMIC DNA]</scope>
    <source>
        <strain evidence="2">JCM 16601</strain>
    </source>
</reference>
<name>A0ABP7PQV1_9SPHI</name>
<dbReference type="Proteomes" id="UP001500742">
    <property type="component" value="Unassembled WGS sequence"/>
</dbReference>
<keyword evidence="2" id="KW-1185">Reference proteome</keyword>
<organism evidence="1 2">
    <name type="scientific">Mucilaginibacter dorajii</name>
    <dbReference type="NCBI Taxonomy" id="692994"/>
    <lineage>
        <taxon>Bacteria</taxon>
        <taxon>Pseudomonadati</taxon>
        <taxon>Bacteroidota</taxon>
        <taxon>Sphingobacteriia</taxon>
        <taxon>Sphingobacteriales</taxon>
        <taxon>Sphingobacteriaceae</taxon>
        <taxon>Mucilaginibacter</taxon>
    </lineage>
</organism>